<evidence type="ECO:0000259" key="3">
    <source>
        <dbReference type="Pfam" id="PF13556"/>
    </source>
</evidence>
<feature type="domain" description="Putative sugar diacid recognition" evidence="2">
    <location>
        <begin position="4"/>
        <end position="137"/>
    </location>
</feature>
<reference evidence="6" key="1">
    <citation type="journal article" date="2019" name="Int. J. Syst. Evol. Microbiol.">
        <title>The Global Catalogue of Microorganisms (GCM) 10K type strain sequencing project: providing services to taxonomists for standard genome sequencing and annotation.</title>
        <authorList>
            <consortium name="The Broad Institute Genomics Platform"/>
            <consortium name="The Broad Institute Genome Sequencing Center for Infectious Disease"/>
            <person name="Wu L."/>
            <person name="Ma J."/>
        </authorList>
    </citation>
    <scope>NUCLEOTIDE SEQUENCE [LARGE SCALE GENOMIC DNA]</scope>
    <source>
        <strain evidence="6">KCTC 23701</strain>
    </source>
</reference>
<comment type="similarity">
    <text evidence="1">Belongs to the CdaR family.</text>
</comment>
<dbReference type="Pfam" id="PF05651">
    <property type="entry name" value="Diacid_rec"/>
    <property type="match status" value="1"/>
</dbReference>
<dbReference type="Pfam" id="PF17853">
    <property type="entry name" value="GGDEF_2"/>
    <property type="match status" value="1"/>
</dbReference>
<sequence length="385" mass="42668">MSRLDPALAQEIVARTMRIITCNVNVMDERGTIIASGHADRIGQLHEGALLALAQARTVEIDSATADRLKGVRPGVNLPLYGEGRVVGVVGLTGEPAAVRQFGELVRVTAEMTIEQARLTRLLARDTRLREELVLELVRADAPDARLTDWSRQLGVDLAAPRVAAVIEIDSGELGVDAAFNELQRLQTLLTTPERDNLIATVSLSEVVVLKPVVERGNRWDFESHRDRVWQLLARMRAESALGVRIALGNYFPGPGGLARSYRTAATTLRLGRQRDPNQRAYFFQDLALPVLLEGLHDSWQARELARPLTGLARADSRGQLRDTLNAWFANDMHPGRTAQALGIHRNTLDYRLGRIADLTNLVLDRTDDRLLLYIALQLDLTRPA</sequence>
<dbReference type="Pfam" id="PF13556">
    <property type="entry name" value="HTH_30"/>
    <property type="match status" value="1"/>
</dbReference>
<dbReference type="InterPro" id="IPR041522">
    <property type="entry name" value="CdaR_GGDEF"/>
</dbReference>
<evidence type="ECO:0000259" key="4">
    <source>
        <dbReference type="Pfam" id="PF17853"/>
    </source>
</evidence>
<evidence type="ECO:0000313" key="6">
    <source>
        <dbReference type="Proteomes" id="UP000604737"/>
    </source>
</evidence>
<dbReference type="EMBL" id="BMYO01000006">
    <property type="protein sequence ID" value="GHD64734.1"/>
    <property type="molecule type" value="Genomic_DNA"/>
</dbReference>
<organism evidence="5 6">
    <name type="scientific">Jeongeupia chitinilytica</name>
    <dbReference type="NCBI Taxonomy" id="1041641"/>
    <lineage>
        <taxon>Bacteria</taxon>
        <taxon>Pseudomonadati</taxon>
        <taxon>Pseudomonadota</taxon>
        <taxon>Betaproteobacteria</taxon>
        <taxon>Neisseriales</taxon>
        <taxon>Chitinibacteraceae</taxon>
        <taxon>Jeongeupia</taxon>
    </lineage>
</organism>
<dbReference type="Gene3D" id="1.10.10.2840">
    <property type="entry name" value="PucR C-terminal helix-turn-helix domain"/>
    <property type="match status" value="1"/>
</dbReference>
<dbReference type="PANTHER" id="PTHR33744">
    <property type="entry name" value="CARBOHYDRATE DIACID REGULATOR"/>
    <property type="match status" value="1"/>
</dbReference>
<name>A0ABQ3H306_9NEIS</name>
<proteinExistence type="inferred from homology"/>
<protein>
    <submittedName>
        <fullName evidence="5">CdaR family transcriptional regulator</fullName>
    </submittedName>
</protein>
<evidence type="ECO:0000313" key="5">
    <source>
        <dbReference type="EMBL" id="GHD64734.1"/>
    </source>
</evidence>
<accession>A0ABQ3H306</accession>
<dbReference type="RefSeq" id="WP_189461164.1">
    <property type="nucleotide sequence ID" value="NZ_BMYO01000006.1"/>
</dbReference>
<dbReference type="InterPro" id="IPR008599">
    <property type="entry name" value="Diacid_rec"/>
</dbReference>
<comment type="caution">
    <text evidence="5">The sequence shown here is derived from an EMBL/GenBank/DDBJ whole genome shotgun (WGS) entry which is preliminary data.</text>
</comment>
<feature type="domain" description="PucR C-terminal helix-turn-helix" evidence="3">
    <location>
        <begin position="321"/>
        <end position="378"/>
    </location>
</feature>
<dbReference type="InterPro" id="IPR025736">
    <property type="entry name" value="PucR_C-HTH_dom"/>
</dbReference>
<evidence type="ECO:0000259" key="2">
    <source>
        <dbReference type="Pfam" id="PF05651"/>
    </source>
</evidence>
<feature type="domain" description="CdaR GGDEF-like" evidence="4">
    <location>
        <begin position="143"/>
        <end position="271"/>
    </location>
</feature>
<evidence type="ECO:0000256" key="1">
    <source>
        <dbReference type="ARBA" id="ARBA00006754"/>
    </source>
</evidence>
<dbReference type="PANTHER" id="PTHR33744:SF15">
    <property type="entry name" value="CARBOHYDRATE DIACID REGULATOR"/>
    <property type="match status" value="1"/>
</dbReference>
<dbReference type="InterPro" id="IPR051448">
    <property type="entry name" value="CdaR-like_regulators"/>
</dbReference>
<dbReference type="Proteomes" id="UP000604737">
    <property type="component" value="Unassembled WGS sequence"/>
</dbReference>
<gene>
    <name evidence="5" type="ORF">GCM10007350_24390</name>
</gene>
<dbReference type="InterPro" id="IPR042070">
    <property type="entry name" value="PucR_C-HTH_sf"/>
</dbReference>
<keyword evidence="6" id="KW-1185">Reference proteome</keyword>